<keyword evidence="2" id="KW-1185">Reference proteome</keyword>
<dbReference type="Proteomes" id="UP001497482">
    <property type="component" value="Chromosome 7"/>
</dbReference>
<evidence type="ECO:0000313" key="1">
    <source>
        <dbReference type="EMBL" id="CAL1612070.1"/>
    </source>
</evidence>
<name>A0AAV2MFG2_KNICA</name>
<accession>A0AAV2MFG2</accession>
<organism evidence="1 2">
    <name type="scientific">Knipowitschia caucasica</name>
    <name type="common">Caucasian dwarf goby</name>
    <name type="synonym">Pomatoschistus caucasicus</name>
    <dbReference type="NCBI Taxonomy" id="637954"/>
    <lineage>
        <taxon>Eukaryota</taxon>
        <taxon>Metazoa</taxon>
        <taxon>Chordata</taxon>
        <taxon>Craniata</taxon>
        <taxon>Vertebrata</taxon>
        <taxon>Euteleostomi</taxon>
        <taxon>Actinopterygii</taxon>
        <taxon>Neopterygii</taxon>
        <taxon>Teleostei</taxon>
        <taxon>Neoteleostei</taxon>
        <taxon>Acanthomorphata</taxon>
        <taxon>Gobiaria</taxon>
        <taxon>Gobiiformes</taxon>
        <taxon>Gobioidei</taxon>
        <taxon>Gobiidae</taxon>
        <taxon>Gobiinae</taxon>
        <taxon>Knipowitschia</taxon>
    </lineage>
</organism>
<evidence type="ECO:0000313" key="2">
    <source>
        <dbReference type="Proteomes" id="UP001497482"/>
    </source>
</evidence>
<dbReference type="EMBL" id="OZ035829">
    <property type="protein sequence ID" value="CAL1612070.1"/>
    <property type="molecule type" value="Genomic_DNA"/>
</dbReference>
<reference evidence="1 2" key="1">
    <citation type="submission" date="2024-04" db="EMBL/GenBank/DDBJ databases">
        <authorList>
            <person name="Waldvogel A.-M."/>
            <person name="Schoenle A."/>
        </authorList>
    </citation>
    <scope>NUCLEOTIDE SEQUENCE [LARGE SCALE GENOMIC DNA]</scope>
</reference>
<proteinExistence type="predicted"/>
<protein>
    <submittedName>
        <fullName evidence="1">Uncharacterized protein</fullName>
    </submittedName>
</protein>
<sequence length="167" mass="19088">MADLALLEDAQAPLRREKAFRDRSDLLSESDDWLLSCFRLSRHVLVQLFAKLEPQLGRETRRSRAISVPLQVLWHRNRHWVSWPPGSTHDAFIFQHSSVGRRLEKRAPRGDGYLLPPPLSGQRPIVEPQMCGVGKQRLADSVPRTHLQSLPLAQDAVHCHLFLALLQ</sequence>
<dbReference type="AlphaFoldDB" id="A0AAV2MFG2"/>
<gene>
    <name evidence="1" type="ORF">KC01_LOCUS38437</name>
</gene>